<dbReference type="InterPro" id="IPR024078">
    <property type="entry name" value="LmbE-like_dom_sf"/>
</dbReference>
<evidence type="ECO:0000313" key="2">
    <source>
        <dbReference type="EMBL" id="TIH40594.1"/>
    </source>
</evidence>
<comment type="caution">
    <text evidence="2">The sequence shown here is derived from an EMBL/GenBank/DDBJ whole genome shotgun (WGS) entry which is preliminary data.</text>
</comment>
<keyword evidence="2" id="KW-0489">Methyltransferase</keyword>
<proteinExistence type="predicted"/>
<gene>
    <name evidence="2" type="ORF">D4765_00995</name>
</gene>
<dbReference type="OrthoDB" id="116799at2"/>
<dbReference type="GO" id="GO:0016137">
    <property type="term" value="P:glycoside metabolic process"/>
    <property type="evidence" value="ECO:0007669"/>
    <property type="project" value="UniProtKB-ARBA"/>
</dbReference>
<protein>
    <submittedName>
        <fullName evidence="2">Methyltransferase domain-containing protein</fullName>
    </submittedName>
</protein>
<keyword evidence="1" id="KW-0862">Zinc</keyword>
<dbReference type="RefSeq" id="WP_136640365.1">
    <property type="nucleotide sequence ID" value="NZ_QYRT01000002.1"/>
</dbReference>
<evidence type="ECO:0000313" key="3">
    <source>
        <dbReference type="Proteomes" id="UP000306192"/>
    </source>
</evidence>
<keyword evidence="3" id="KW-1185">Reference proteome</keyword>
<name>A0A4V4RI36_9MICO</name>
<dbReference type="Gene3D" id="3.40.50.150">
    <property type="entry name" value="Vaccinia Virus protein VP39"/>
    <property type="match status" value="1"/>
</dbReference>
<evidence type="ECO:0000256" key="1">
    <source>
        <dbReference type="ARBA" id="ARBA00022833"/>
    </source>
</evidence>
<dbReference type="GO" id="GO:0016811">
    <property type="term" value="F:hydrolase activity, acting on carbon-nitrogen (but not peptide) bonds, in linear amides"/>
    <property type="evidence" value="ECO:0007669"/>
    <property type="project" value="TreeGrafter"/>
</dbReference>
<dbReference type="InterPro" id="IPR008715">
    <property type="entry name" value="SAM-MeTfrase_NodS-like"/>
</dbReference>
<dbReference type="Pfam" id="PF02585">
    <property type="entry name" value="PIG-L"/>
    <property type="match status" value="1"/>
</dbReference>
<dbReference type="InterPro" id="IPR029063">
    <property type="entry name" value="SAM-dependent_MTases_sf"/>
</dbReference>
<dbReference type="EMBL" id="QYRT01000002">
    <property type="protein sequence ID" value="TIH40594.1"/>
    <property type="molecule type" value="Genomic_DNA"/>
</dbReference>
<dbReference type="Gene3D" id="3.40.50.10320">
    <property type="entry name" value="LmbE-like"/>
    <property type="match status" value="1"/>
</dbReference>
<dbReference type="CDD" id="cd02440">
    <property type="entry name" value="AdoMet_MTases"/>
    <property type="match status" value="1"/>
</dbReference>
<dbReference type="SUPFAM" id="SSF102588">
    <property type="entry name" value="LmbE-like"/>
    <property type="match status" value="1"/>
</dbReference>
<dbReference type="PANTHER" id="PTHR12993">
    <property type="entry name" value="N-ACETYLGLUCOSAMINYL-PHOSPHATIDYLINOSITOL DE-N-ACETYLASE-RELATED"/>
    <property type="match status" value="1"/>
</dbReference>
<dbReference type="PANTHER" id="PTHR12993:SF29">
    <property type="entry name" value="BLR3841 PROTEIN"/>
    <property type="match status" value="1"/>
</dbReference>
<dbReference type="Pfam" id="PF05401">
    <property type="entry name" value="NodS"/>
    <property type="match status" value="1"/>
</dbReference>
<keyword evidence="2" id="KW-0808">Transferase</keyword>
<accession>A0A4V4RI36</accession>
<dbReference type="SUPFAM" id="SSF53335">
    <property type="entry name" value="S-adenosyl-L-methionine-dependent methyltransferases"/>
    <property type="match status" value="1"/>
</dbReference>
<dbReference type="GO" id="GO:0008757">
    <property type="term" value="F:S-adenosylmethionine-dependent methyltransferase activity"/>
    <property type="evidence" value="ECO:0007669"/>
    <property type="project" value="InterPro"/>
</dbReference>
<organism evidence="2 3">
    <name type="scientific">Subtercola vilae</name>
    <dbReference type="NCBI Taxonomy" id="2056433"/>
    <lineage>
        <taxon>Bacteria</taxon>
        <taxon>Bacillati</taxon>
        <taxon>Actinomycetota</taxon>
        <taxon>Actinomycetes</taxon>
        <taxon>Micrococcales</taxon>
        <taxon>Microbacteriaceae</taxon>
        <taxon>Subtercola</taxon>
    </lineage>
</organism>
<dbReference type="AlphaFoldDB" id="A0A4V4RI36"/>
<reference evidence="2 3" key="1">
    <citation type="journal article" date="2019" name="Microorganisms">
        <title>Systematic Affiliation and Genome Analysis of Subtercola vilae DB165(T) with Particular Emphasis on Cold Adaptation of an Isolate from a High-Altitude Cold Volcano Lake.</title>
        <authorList>
            <person name="Villalobos A.S."/>
            <person name="Wiese J."/>
            <person name="Imhoff J.F."/>
            <person name="Dorador C."/>
            <person name="Keller A."/>
            <person name="Hentschel U."/>
        </authorList>
    </citation>
    <scope>NUCLEOTIDE SEQUENCE [LARGE SCALE GENOMIC DNA]</scope>
    <source>
        <strain evidence="2 3">DB165</strain>
    </source>
</reference>
<dbReference type="GO" id="GO:0032259">
    <property type="term" value="P:methylation"/>
    <property type="evidence" value="ECO:0007669"/>
    <property type="project" value="UniProtKB-KW"/>
</dbReference>
<dbReference type="Proteomes" id="UP000306192">
    <property type="component" value="Unassembled WGS sequence"/>
</dbReference>
<dbReference type="GO" id="GO:0009312">
    <property type="term" value="P:oligosaccharide biosynthetic process"/>
    <property type="evidence" value="ECO:0007669"/>
    <property type="project" value="InterPro"/>
</dbReference>
<dbReference type="InterPro" id="IPR003737">
    <property type="entry name" value="GlcNAc_PI_deacetylase-related"/>
</dbReference>
<sequence>MVSFDARLPGTSVADWVADARLHTLPAFTLDGFAHLIVLAAHPDDETLGAGGLLAEAFARGIPSTVVIVTDGSASHPRSPTVSPEALARLRAAEVRAAVALLSPAAEVALLDFADGSLDRQLPAIRAALAAHPALATPTGPTLLAAPWRGDGHRDHRLLGELAAELARERGLTLVEYPIWLWHWANPGHPDTPWTGLVALPLGDSVRAAKQNAIREHRSQVERLSPADGDEEQLLAEFLRHFDRGDEIFVRSEHPEQEPGVAHPPTRTALPGTYFDDTYARRADPWGFTTRWYERRKRAVTLAALPRERYANALEIGCSIGVLTHDLAARTDALLAIDIAEAAVERARERLAGEPHVTVELGDAATAFPAGRFDLIVLSEVGYYFDAPTLAAVAADIFAALTPDATFVACHWRHPVTDYLQTGDHVHTVIAAQAARASCTRLAHHIEADFVLDVYSPNPRSVAAETGLA</sequence>